<name>A0ABR6YDJ2_9BURK</name>
<accession>A0ABR6YDJ2</accession>
<organism evidence="1 2">
    <name type="scientific">Undibacterium flavidum</name>
    <dbReference type="NCBI Taxonomy" id="2762297"/>
    <lineage>
        <taxon>Bacteria</taxon>
        <taxon>Pseudomonadati</taxon>
        <taxon>Pseudomonadota</taxon>
        <taxon>Betaproteobacteria</taxon>
        <taxon>Burkholderiales</taxon>
        <taxon>Oxalobacteraceae</taxon>
        <taxon>Undibacterium</taxon>
    </lineage>
</organism>
<proteinExistence type="predicted"/>
<dbReference type="EMBL" id="JACOGA010000011">
    <property type="protein sequence ID" value="MBC3874603.1"/>
    <property type="molecule type" value="Genomic_DNA"/>
</dbReference>
<sequence>MDDIQLVEEALDDKSLLARIKNIVMGDVQRDLEGETVEEQSKFVIETIARQLSSNTLSREAIGYLVHCFERSLDPSIDTLDEAFYLRTKKSAGGQKVAAHVQRAVVRAYLSFIRKATYGIEVDSLTGEEMEIAEVPSRSVLKQAEFAAFIAYREAVGKDDDSYGDSDKKINQTIKPMLKELLVLR</sequence>
<dbReference type="RefSeq" id="WP_186942579.1">
    <property type="nucleotide sequence ID" value="NZ_JACOGA010000011.1"/>
</dbReference>
<reference evidence="1 2" key="1">
    <citation type="submission" date="2020-08" db="EMBL/GenBank/DDBJ databases">
        <title>Novel species isolated from subtropical streams in China.</title>
        <authorList>
            <person name="Lu H."/>
        </authorList>
    </citation>
    <scope>NUCLEOTIDE SEQUENCE [LARGE SCALE GENOMIC DNA]</scope>
    <source>
        <strain evidence="1 2">LX15W</strain>
    </source>
</reference>
<evidence type="ECO:0000313" key="1">
    <source>
        <dbReference type="EMBL" id="MBC3874603.1"/>
    </source>
</evidence>
<evidence type="ECO:0000313" key="2">
    <source>
        <dbReference type="Proteomes" id="UP000624279"/>
    </source>
</evidence>
<keyword evidence="2" id="KW-1185">Reference proteome</keyword>
<comment type="caution">
    <text evidence="1">The sequence shown here is derived from an EMBL/GenBank/DDBJ whole genome shotgun (WGS) entry which is preliminary data.</text>
</comment>
<gene>
    <name evidence="1" type="ORF">H8K55_13500</name>
</gene>
<dbReference type="Proteomes" id="UP000624279">
    <property type="component" value="Unassembled WGS sequence"/>
</dbReference>
<protein>
    <submittedName>
        <fullName evidence="1">Uncharacterized protein</fullName>
    </submittedName>
</protein>